<protein>
    <submittedName>
        <fullName evidence="1">Uncharacterized protein</fullName>
    </submittedName>
</protein>
<comment type="caution">
    <text evidence="1">The sequence shown here is derived from an EMBL/GenBank/DDBJ whole genome shotgun (WGS) entry which is preliminary data.</text>
</comment>
<dbReference type="STRING" id="1202724.AM493_04455"/>
<evidence type="ECO:0000313" key="2">
    <source>
        <dbReference type="Proteomes" id="UP000037755"/>
    </source>
</evidence>
<dbReference type="AlphaFoldDB" id="A0A0M9VHB1"/>
<dbReference type="PATRIC" id="fig|1202724.3.peg.923"/>
<dbReference type="Proteomes" id="UP000037755">
    <property type="component" value="Unassembled WGS sequence"/>
</dbReference>
<keyword evidence="2" id="KW-1185">Reference proteome</keyword>
<dbReference type="EMBL" id="LIYD01000005">
    <property type="protein sequence ID" value="KOS05366.1"/>
    <property type="molecule type" value="Genomic_DNA"/>
</dbReference>
<name>A0A0M9VHB1_9FLAO</name>
<accession>A0A0M9VHB1</accession>
<proteinExistence type="predicted"/>
<organism evidence="1 2">
    <name type="scientific">Flavobacterium akiainvivens</name>
    <dbReference type="NCBI Taxonomy" id="1202724"/>
    <lineage>
        <taxon>Bacteria</taxon>
        <taxon>Pseudomonadati</taxon>
        <taxon>Bacteroidota</taxon>
        <taxon>Flavobacteriia</taxon>
        <taxon>Flavobacteriales</taxon>
        <taxon>Flavobacteriaceae</taxon>
        <taxon>Flavobacterium</taxon>
    </lineage>
</organism>
<reference evidence="1 2" key="1">
    <citation type="submission" date="2015-08" db="EMBL/GenBank/DDBJ databases">
        <title>Whole genome sequence of Flavobacterium akiainvivens IK-1T, from decaying Wikstroemia oahuensis, an endemic Hawaiian shrub.</title>
        <authorList>
            <person name="Wan X."/>
            <person name="Hou S."/>
            <person name="Saito J."/>
            <person name="Donachie S."/>
        </authorList>
    </citation>
    <scope>NUCLEOTIDE SEQUENCE [LARGE SCALE GENOMIC DNA]</scope>
    <source>
        <strain evidence="1 2">IK-1</strain>
    </source>
</reference>
<sequence length="262" mass="30513">MLFSLASFAQNTAEQKKDSAYTADYRKLRTIYVTHVESKYKNNPYKLTKVFIDKSNYNGNIQEIFSDDKLIQWVRQHIGETDFKNIEEAEAEWAKAQSASRLIAPEDNEFYKTMFELSKVHGMEIVTDVMMNKGVDGEDIRQETGFIDAEKKLAALIKKQQDSDSYREWRSLETAYMKKANFVSKRDKLENGESIYGWVERNLSKTMFSSAMQAKKEWLPLEKAKKAEMADNAEYHEFYLYAVERFGPYVFTDAMDDFLAGN</sequence>
<evidence type="ECO:0000313" key="1">
    <source>
        <dbReference type="EMBL" id="KOS05366.1"/>
    </source>
</evidence>
<gene>
    <name evidence="1" type="ORF">AM493_04455</name>
</gene>